<proteinExistence type="predicted"/>
<dbReference type="EMBL" id="CZAO01000012">
    <property type="protein sequence ID" value="CUP89621.1"/>
    <property type="molecule type" value="Genomic_DNA"/>
</dbReference>
<sequence>MDNQKAKILGENLTHYKRIQENGSVNLITLHTTDGQKFGIGNAAAIQLLLSVAITELERQLHTTRFGDISERLKESREYKAAKELEQALNDTRFNPERFAEALPYFHKTLEQTFFRVMKACITSMAKREPDRIDGRNRAAYEMCRMLAPMLEETRLPFI</sequence>
<dbReference type="Proteomes" id="UP000095766">
    <property type="component" value="Unassembled WGS sequence"/>
</dbReference>
<protein>
    <submittedName>
        <fullName evidence="1">Uncharacterized protein</fullName>
    </submittedName>
</protein>
<name>A0A174RZU1_BACUN</name>
<evidence type="ECO:0000313" key="1">
    <source>
        <dbReference type="EMBL" id="CUP89621.1"/>
    </source>
</evidence>
<accession>A0A174RZU1</accession>
<dbReference type="AlphaFoldDB" id="A0A174RZU1"/>
<reference evidence="1 2" key="1">
    <citation type="submission" date="2015-09" db="EMBL/GenBank/DDBJ databases">
        <authorList>
            <consortium name="Pathogen Informatics"/>
        </authorList>
    </citation>
    <scope>NUCLEOTIDE SEQUENCE [LARGE SCALE GENOMIC DNA]</scope>
    <source>
        <strain evidence="1 2">2789STDY5834898</strain>
    </source>
</reference>
<organism evidence="1 2">
    <name type="scientific">Bacteroides uniformis</name>
    <dbReference type="NCBI Taxonomy" id="820"/>
    <lineage>
        <taxon>Bacteria</taxon>
        <taxon>Pseudomonadati</taxon>
        <taxon>Bacteroidota</taxon>
        <taxon>Bacteroidia</taxon>
        <taxon>Bacteroidales</taxon>
        <taxon>Bacteroidaceae</taxon>
        <taxon>Bacteroides</taxon>
    </lineage>
</organism>
<gene>
    <name evidence="1" type="ORF">ERS852510_02596</name>
</gene>
<evidence type="ECO:0000313" key="2">
    <source>
        <dbReference type="Proteomes" id="UP000095766"/>
    </source>
</evidence>
<dbReference type="RefSeq" id="WP_057253534.1">
    <property type="nucleotide sequence ID" value="NZ_CZAO01000012.1"/>
</dbReference>